<evidence type="ECO:0000256" key="9">
    <source>
        <dbReference type="ARBA" id="ARBA00048679"/>
    </source>
</evidence>
<dbReference type="HOGENOM" id="CLU_000288_63_23_1"/>
<keyword evidence="3" id="KW-0723">Serine/threonine-protein kinase</keyword>
<dbReference type="PANTHER" id="PTHR48012">
    <property type="entry name" value="STERILE20-LIKE KINASE, ISOFORM B-RELATED"/>
    <property type="match status" value="1"/>
</dbReference>
<keyword evidence="5 10" id="KW-0547">Nucleotide-binding</keyword>
<dbReference type="PROSITE" id="PS00107">
    <property type="entry name" value="PROTEIN_KINASE_ATP"/>
    <property type="match status" value="1"/>
</dbReference>
<feature type="compositionally biased region" description="Polar residues" evidence="11">
    <location>
        <begin position="351"/>
        <end position="381"/>
    </location>
</feature>
<dbReference type="eggNOG" id="KOG0201">
    <property type="taxonomic scope" value="Eukaryota"/>
</dbReference>
<gene>
    <name evidence="13" type="ORF">Kpol_2002p24</name>
</gene>
<dbReference type="EC" id="2.7.11.1" evidence="2"/>
<evidence type="ECO:0000259" key="12">
    <source>
        <dbReference type="PROSITE" id="PS50011"/>
    </source>
</evidence>
<dbReference type="Proteomes" id="UP000000267">
    <property type="component" value="Unassembled WGS sequence"/>
</dbReference>
<dbReference type="GO" id="GO:0004674">
    <property type="term" value="F:protein serine/threonine kinase activity"/>
    <property type="evidence" value="ECO:0007669"/>
    <property type="project" value="UniProtKB-KW"/>
</dbReference>
<evidence type="ECO:0000256" key="1">
    <source>
        <dbReference type="ARBA" id="ARBA00008874"/>
    </source>
</evidence>
<dbReference type="GO" id="GO:0005628">
    <property type="term" value="C:prospore membrane"/>
    <property type="evidence" value="ECO:0007669"/>
    <property type="project" value="EnsemblFungi"/>
</dbReference>
<name>A7TFE0_VANPO</name>
<dbReference type="EMBL" id="DS480383">
    <property type="protein sequence ID" value="EDO18954.1"/>
    <property type="molecule type" value="Genomic_DNA"/>
</dbReference>
<dbReference type="Gene3D" id="1.10.510.10">
    <property type="entry name" value="Transferase(Phosphotransferase) domain 1"/>
    <property type="match status" value="1"/>
</dbReference>
<dbReference type="InterPro" id="IPR050629">
    <property type="entry name" value="STE20/SPS1-PAK"/>
</dbReference>
<dbReference type="AlphaFoldDB" id="A7TFE0"/>
<dbReference type="InterPro" id="IPR017441">
    <property type="entry name" value="Protein_kinase_ATP_BS"/>
</dbReference>
<reference evidence="13 14" key="1">
    <citation type="journal article" date="2007" name="Proc. Natl. Acad. Sci. U.S.A.">
        <title>Independent sorting-out of thousands of duplicated gene pairs in two yeast species descended from a whole-genome duplication.</title>
        <authorList>
            <person name="Scannell D.R."/>
            <person name="Frank A.C."/>
            <person name="Conant G.C."/>
            <person name="Byrne K.P."/>
            <person name="Woolfit M."/>
            <person name="Wolfe K.H."/>
        </authorList>
    </citation>
    <scope>NUCLEOTIDE SEQUENCE [LARGE SCALE GENOMIC DNA]</scope>
    <source>
        <strain evidence="14">ATCC 22028 / DSM 70294 / BCRC 21397 / CBS 2163 / NBRC 10782 / NRRL Y-8283 / UCD 57-17</strain>
    </source>
</reference>
<evidence type="ECO:0000313" key="14">
    <source>
        <dbReference type="Proteomes" id="UP000000267"/>
    </source>
</evidence>
<dbReference type="FunCoup" id="A7TFE0">
    <property type="interactions" value="809"/>
</dbReference>
<evidence type="ECO:0000313" key="13">
    <source>
        <dbReference type="EMBL" id="EDO18954.1"/>
    </source>
</evidence>
<keyword evidence="14" id="KW-1185">Reference proteome</keyword>
<evidence type="ECO:0000256" key="11">
    <source>
        <dbReference type="SAM" id="MobiDB-lite"/>
    </source>
</evidence>
<feature type="domain" description="Protein kinase" evidence="12">
    <location>
        <begin position="15"/>
        <end position="269"/>
    </location>
</feature>
<evidence type="ECO:0000256" key="6">
    <source>
        <dbReference type="ARBA" id="ARBA00022777"/>
    </source>
</evidence>
<dbReference type="OMA" id="DVSMWIV"/>
<dbReference type="GeneID" id="5547277"/>
<evidence type="ECO:0000256" key="2">
    <source>
        <dbReference type="ARBA" id="ARBA00012513"/>
    </source>
</evidence>
<keyword evidence="6" id="KW-0418">Kinase</keyword>
<dbReference type="RefSeq" id="XP_001646812.1">
    <property type="nucleotide sequence ID" value="XM_001646762.1"/>
</dbReference>
<feature type="region of interest" description="Disordered" evidence="11">
    <location>
        <begin position="344"/>
        <end position="381"/>
    </location>
</feature>
<dbReference type="PROSITE" id="PS50011">
    <property type="entry name" value="PROTEIN_KINASE_DOM"/>
    <property type="match status" value="1"/>
</dbReference>
<proteinExistence type="inferred from homology"/>
<evidence type="ECO:0000256" key="5">
    <source>
        <dbReference type="ARBA" id="ARBA00022741"/>
    </source>
</evidence>
<dbReference type="KEGG" id="vpo:Kpol_2002p24"/>
<dbReference type="GO" id="GO:0005737">
    <property type="term" value="C:cytoplasm"/>
    <property type="evidence" value="ECO:0007669"/>
    <property type="project" value="EnsemblFungi"/>
</dbReference>
<evidence type="ECO:0000256" key="4">
    <source>
        <dbReference type="ARBA" id="ARBA00022679"/>
    </source>
</evidence>
<dbReference type="InterPro" id="IPR000719">
    <property type="entry name" value="Prot_kinase_dom"/>
</dbReference>
<accession>A7TFE0</accession>
<keyword evidence="4" id="KW-0808">Transferase</keyword>
<comment type="catalytic activity">
    <reaction evidence="8">
        <text>L-threonyl-[protein] + ATP = O-phospho-L-threonyl-[protein] + ADP + H(+)</text>
        <dbReference type="Rhea" id="RHEA:46608"/>
        <dbReference type="Rhea" id="RHEA-COMP:11060"/>
        <dbReference type="Rhea" id="RHEA-COMP:11605"/>
        <dbReference type="ChEBI" id="CHEBI:15378"/>
        <dbReference type="ChEBI" id="CHEBI:30013"/>
        <dbReference type="ChEBI" id="CHEBI:30616"/>
        <dbReference type="ChEBI" id="CHEBI:61977"/>
        <dbReference type="ChEBI" id="CHEBI:456216"/>
        <dbReference type="EC" id="2.7.11.1"/>
    </reaction>
</comment>
<dbReference type="PANTHER" id="PTHR48012:SF10">
    <property type="entry name" value="FI20177P1"/>
    <property type="match status" value="1"/>
</dbReference>
<organism evidence="14">
    <name type="scientific">Vanderwaltozyma polyspora (strain ATCC 22028 / DSM 70294 / BCRC 21397 / CBS 2163 / NBRC 10782 / NRRL Y-8283 / UCD 57-17)</name>
    <name type="common">Kluyveromyces polysporus</name>
    <dbReference type="NCBI Taxonomy" id="436907"/>
    <lineage>
        <taxon>Eukaryota</taxon>
        <taxon>Fungi</taxon>
        <taxon>Dikarya</taxon>
        <taxon>Ascomycota</taxon>
        <taxon>Saccharomycotina</taxon>
        <taxon>Saccharomycetes</taxon>
        <taxon>Saccharomycetales</taxon>
        <taxon>Saccharomycetaceae</taxon>
        <taxon>Vanderwaltozyma</taxon>
    </lineage>
</organism>
<dbReference type="GO" id="GO:0005634">
    <property type="term" value="C:nucleus"/>
    <property type="evidence" value="ECO:0007669"/>
    <property type="project" value="EnsemblFungi"/>
</dbReference>
<keyword evidence="7 10" id="KW-0067">ATP-binding</keyword>
<dbReference type="GO" id="GO:0030476">
    <property type="term" value="P:ascospore wall assembly"/>
    <property type="evidence" value="ECO:0007669"/>
    <property type="project" value="EnsemblFungi"/>
</dbReference>
<evidence type="ECO:0000256" key="3">
    <source>
        <dbReference type="ARBA" id="ARBA00022527"/>
    </source>
</evidence>
<dbReference type="InParanoid" id="A7TFE0"/>
<comment type="similarity">
    <text evidence="1">Belongs to the protein kinase superfamily. STE Ser/Thr protein kinase family. STE20 subfamily.</text>
</comment>
<dbReference type="InterPro" id="IPR011009">
    <property type="entry name" value="Kinase-like_dom_sf"/>
</dbReference>
<dbReference type="SMART" id="SM00220">
    <property type="entry name" value="S_TKc"/>
    <property type="match status" value="1"/>
</dbReference>
<comment type="catalytic activity">
    <reaction evidence="9">
        <text>L-seryl-[protein] + ATP = O-phospho-L-seryl-[protein] + ADP + H(+)</text>
        <dbReference type="Rhea" id="RHEA:17989"/>
        <dbReference type="Rhea" id="RHEA-COMP:9863"/>
        <dbReference type="Rhea" id="RHEA-COMP:11604"/>
        <dbReference type="ChEBI" id="CHEBI:15378"/>
        <dbReference type="ChEBI" id="CHEBI:29999"/>
        <dbReference type="ChEBI" id="CHEBI:30616"/>
        <dbReference type="ChEBI" id="CHEBI:83421"/>
        <dbReference type="ChEBI" id="CHEBI:456216"/>
        <dbReference type="EC" id="2.7.11.1"/>
    </reaction>
</comment>
<dbReference type="GO" id="GO:1904750">
    <property type="term" value="P:negative regulation of protein localization to nucleolus"/>
    <property type="evidence" value="ECO:0007669"/>
    <property type="project" value="EnsemblFungi"/>
</dbReference>
<dbReference type="OrthoDB" id="248923at2759"/>
<dbReference type="FunFam" id="1.10.510.10:FF:000499">
    <property type="entry name" value="Serine/threonine-protein kinase KIC1"/>
    <property type="match status" value="1"/>
</dbReference>
<feature type="binding site" evidence="10">
    <location>
        <position position="44"/>
    </location>
    <ligand>
        <name>ATP</name>
        <dbReference type="ChEBI" id="CHEBI:30616"/>
    </ligand>
</feature>
<dbReference type="GO" id="GO:0051229">
    <property type="term" value="P:meiotic spindle disassembly"/>
    <property type="evidence" value="ECO:0007669"/>
    <property type="project" value="EnsemblFungi"/>
</dbReference>
<dbReference type="GO" id="GO:0005524">
    <property type="term" value="F:ATP binding"/>
    <property type="evidence" value="ECO:0007669"/>
    <property type="project" value="UniProtKB-UniRule"/>
</dbReference>
<evidence type="ECO:0000256" key="8">
    <source>
        <dbReference type="ARBA" id="ARBA00047899"/>
    </source>
</evidence>
<dbReference type="GO" id="GO:1903024">
    <property type="term" value="P:positive regulation of ascospore-type prospore membrane formation"/>
    <property type="evidence" value="ECO:0007669"/>
    <property type="project" value="EnsemblFungi"/>
</dbReference>
<evidence type="ECO:0000256" key="7">
    <source>
        <dbReference type="ARBA" id="ARBA00022840"/>
    </source>
</evidence>
<sequence>MNNKIYNYTQPSSIYSIQECVGRGNFGDVYKAFDKTNGAIVAVKVVNLEHTEEDIDLLAQEIFFLAELRSPYITNYITTMIEDVSMWIVMEYCGGGACSDLIKTVYINGLPENKVGFITREVLKGLKYLHDQKKIHRDIKAANILLTDEGKVKLGDFGVSGQIRATMKRGTFVGTPYWMAPEVVNKESNGYNEKADIWSLGITVYELLKGLPPLSKCDPMKVMVSLPRRKPPKLHGQYSDVAKGFVAACLVKDPNLRPSAEMLLTNEFVTNTEINDLKSDIDFVKRRKVQNNYSKAPKFQLQEKLYNEANNEIPWDFNSVRSIKKIQKLPPTQPLQNSIELSPRSIKTDKSPSIPSLNMESPYRQNNCQTDSPITAQTTPSFRKYSENKQQIENQREANEFETPMDVDPICNTQGICDLKEFDYLKNVISYSFNRMHERAHDNETRMYVDNMMDNFTTTESKIPGFSEVFIEEISLRINSIKQYLSK</sequence>
<evidence type="ECO:0000256" key="10">
    <source>
        <dbReference type="PROSITE-ProRule" id="PRU10141"/>
    </source>
</evidence>
<dbReference type="Pfam" id="PF00069">
    <property type="entry name" value="Pkinase"/>
    <property type="match status" value="1"/>
</dbReference>
<dbReference type="STRING" id="436907.A7TFE0"/>
<protein>
    <recommendedName>
        <fullName evidence="2">non-specific serine/threonine protein kinase</fullName>
        <ecNumber evidence="2">2.7.11.1</ecNumber>
    </recommendedName>
</protein>
<dbReference type="SUPFAM" id="SSF56112">
    <property type="entry name" value="Protein kinase-like (PK-like)"/>
    <property type="match status" value="1"/>
</dbReference>